<dbReference type="InterPro" id="IPR006694">
    <property type="entry name" value="Fatty_acid_hydroxylase"/>
</dbReference>
<proteinExistence type="predicted"/>
<feature type="transmembrane region" description="Helical" evidence="5">
    <location>
        <begin position="113"/>
        <end position="134"/>
    </location>
</feature>
<evidence type="ECO:0000256" key="4">
    <source>
        <dbReference type="ARBA" id="ARBA00023136"/>
    </source>
</evidence>
<gene>
    <name evidence="7" type="ORF">CSA60_01110</name>
</gene>
<evidence type="ECO:0000256" key="5">
    <source>
        <dbReference type="SAM" id="Phobius"/>
    </source>
</evidence>
<feature type="transmembrane region" description="Helical" evidence="5">
    <location>
        <begin position="198"/>
        <end position="215"/>
    </location>
</feature>
<dbReference type="GO" id="GO:0016491">
    <property type="term" value="F:oxidoreductase activity"/>
    <property type="evidence" value="ECO:0007669"/>
    <property type="project" value="InterPro"/>
</dbReference>
<keyword evidence="2 5" id="KW-0812">Transmembrane</keyword>
<sequence length="321" mass="37332">MLPFFQDLVIAFTDPKKRVFWGYLFLSLLLAIIWIRWFSPEGNKGLRSRLFNREIWWSPSSRVDYAVFFLNRLGFIFIAPLLLGQLAVAQWLFATLYQWLGHRPVLGEGWSDLQVMAAFTVFYFLLDDFFRFYLHKLLHEVPWLWAFHKVHHSARVLTPITVFRAHPVEGILFSLRTALVQGVSIALFVFFFGSRADLITVLGAGLFSFLFNISGSNLRHSHIALGYWKWLEKWLISPAQHQIHHSTDPAHFDKNYGVVLAVWDRLFGSLVHSSKGQDLEFGLNRQVKPGEQALLRIYLYPFVDCFKVLWGKVAKSSRVKL</sequence>
<dbReference type="GO" id="GO:0008610">
    <property type="term" value="P:lipid biosynthetic process"/>
    <property type="evidence" value="ECO:0007669"/>
    <property type="project" value="InterPro"/>
</dbReference>
<evidence type="ECO:0000256" key="1">
    <source>
        <dbReference type="ARBA" id="ARBA00004370"/>
    </source>
</evidence>
<keyword evidence="4 5" id="KW-0472">Membrane</keyword>
<accession>A0A2G6JPD8</accession>
<dbReference type="InterPro" id="IPR050307">
    <property type="entry name" value="Sterol_Desaturase_Related"/>
</dbReference>
<feature type="transmembrane region" description="Helical" evidence="5">
    <location>
        <begin position="69"/>
        <end position="93"/>
    </location>
</feature>
<evidence type="ECO:0000256" key="2">
    <source>
        <dbReference type="ARBA" id="ARBA00022692"/>
    </source>
</evidence>
<evidence type="ECO:0000259" key="6">
    <source>
        <dbReference type="Pfam" id="PF04116"/>
    </source>
</evidence>
<protein>
    <submittedName>
        <fullName evidence="7">Sterol desaturase</fullName>
    </submittedName>
</protein>
<dbReference type="Pfam" id="PF04116">
    <property type="entry name" value="FA_hydroxylase"/>
    <property type="match status" value="1"/>
</dbReference>
<feature type="transmembrane region" description="Helical" evidence="5">
    <location>
        <begin position="20"/>
        <end position="39"/>
    </location>
</feature>
<dbReference type="AlphaFoldDB" id="A0A2G6JPD8"/>
<dbReference type="EMBL" id="PDSH01000009">
    <property type="protein sequence ID" value="PIE25295.1"/>
    <property type="molecule type" value="Genomic_DNA"/>
</dbReference>
<reference evidence="7 8" key="1">
    <citation type="submission" date="2017-10" db="EMBL/GenBank/DDBJ databases">
        <title>Novel microbial diversity and functional potential in the marine mammal oral microbiome.</title>
        <authorList>
            <person name="Dudek N.K."/>
            <person name="Sun C.L."/>
            <person name="Burstein D."/>
            <person name="Kantor R.S."/>
            <person name="Aliaga Goltsman D.S."/>
            <person name="Bik E.M."/>
            <person name="Thomas B.C."/>
            <person name="Banfield J.F."/>
            <person name="Relman D.A."/>
        </authorList>
    </citation>
    <scope>NUCLEOTIDE SEQUENCE [LARGE SCALE GENOMIC DNA]</scope>
    <source>
        <strain evidence="7">DOLJORAL78_47_21</strain>
    </source>
</reference>
<dbReference type="GO" id="GO:0005506">
    <property type="term" value="F:iron ion binding"/>
    <property type="evidence" value="ECO:0007669"/>
    <property type="project" value="InterPro"/>
</dbReference>
<evidence type="ECO:0000313" key="8">
    <source>
        <dbReference type="Proteomes" id="UP000243469"/>
    </source>
</evidence>
<dbReference type="Proteomes" id="UP000243469">
    <property type="component" value="Unassembled WGS sequence"/>
</dbReference>
<organism evidence="7 8">
    <name type="scientific">Neptuniibacter caesariensis</name>
    <dbReference type="NCBI Taxonomy" id="207954"/>
    <lineage>
        <taxon>Bacteria</taxon>
        <taxon>Pseudomonadati</taxon>
        <taxon>Pseudomonadota</taxon>
        <taxon>Gammaproteobacteria</taxon>
        <taxon>Oceanospirillales</taxon>
        <taxon>Oceanospirillaceae</taxon>
        <taxon>Neptuniibacter</taxon>
    </lineage>
</organism>
<feature type="transmembrane region" description="Helical" evidence="5">
    <location>
        <begin position="173"/>
        <end position="192"/>
    </location>
</feature>
<evidence type="ECO:0000313" key="7">
    <source>
        <dbReference type="EMBL" id="PIE25295.1"/>
    </source>
</evidence>
<dbReference type="GO" id="GO:0016020">
    <property type="term" value="C:membrane"/>
    <property type="evidence" value="ECO:0007669"/>
    <property type="project" value="UniProtKB-SubCell"/>
</dbReference>
<name>A0A2G6JPD8_NEPCE</name>
<evidence type="ECO:0000256" key="3">
    <source>
        <dbReference type="ARBA" id="ARBA00022989"/>
    </source>
</evidence>
<keyword evidence="3 5" id="KW-1133">Transmembrane helix</keyword>
<dbReference type="PANTHER" id="PTHR11863">
    <property type="entry name" value="STEROL DESATURASE"/>
    <property type="match status" value="1"/>
</dbReference>
<feature type="domain" description="Fatty acid hydroxylase" evidence="6">
    <location>
        <begin position="121"/>
        <end position="269"/>
    </location>
</feature>
<comment type="subcellular location">
    <subcellularLocation>
        <location evidence="1">Membrane</location>
    </subcellularLocation>
</comment>
<comment type="caution">
    <text evidence="7">The sequence shown here is derived from an EMBL/GenBank/DDBJ whole genome shotgun (WGS) entry which is preliminary data.</text>
</comment>